<sequence>MTSHSDKTQENKSQSVASTVSQKQSRTNSSSQFIDNRPEVTLQRKYQEMADNSAHSTHAVQLQAHTFAQGLGSGQEKHSPQEAWHGLQQKQVRVKPTIQMKGNINVDDDKVISLVEKSVFGLNTEDFASQEDFQERERKRLGPKFTLPHTLAKYNWNWFNLKDDLAYKKNGQSDEEYNTNLNKMRQLVGYRNTLVNDLLKEVIEEIEGRHEDIEDFDIEAQNFGSTTPTSDIDITFVSDSNPELEFEAVELFNKKFIQKYGITPGVMLDTNVYTSGFMPNEEGFKDKFKTQTAEEKLLIEDSKVQKHRIQLALSYLSILQYFNTSKKGKGKWFLFKHRTKKVLAEYLRNKITSENLDSSTEDTLVILALDDVQAIFEKAEDLYQETSIAISNEKALQILPSKVKSAIKKDNESESLHLETMAKDKLYVKSLKRVANLLKLLQENGALLEANQDLYKEESIDNFKSDREDKIKERAKLIIEFEKEQGKALIYANEAYFSGGSAYHVVKGMQGGQGININRQQKMQSLLMNIGYKLQHFQHKAHENLGRAMIDTSKYGQRVADLALIQNLNIQSTELEIFDTLSVQAKEMLVNEIEIVTQYKKGETSPNTGESILTPSSKESAAQEDFEMTQENVELNFLEIAHKTIAPYYWDKFKSKGRIWSNQRTGYHFR</sequence>
<dbReference type="InterPro" id="IPR043519">
    <property type="entry name" value="NT_sf"/>
</dbReference>
<name>A0A1D8P6I2_9FLAO</name>
<accession>A0A1D8P6I2</accession>
<proteinExistence type="predicted"/>
<protein>
    <submittedName>
        <fullName evidence="2">Uncharacterized protein</fullName>
    </submittedName>
</protein>
<reference evidence="2 3" key="1">
    <citation type="submission" date="2016-10" db="EMBL/GenBank/DDBJ databases">
        <title>Lutibacter sp. LPB0138, isolated from marine gastropod.</title>
        <authorList>
            <person name="Kim E."/>
            <person name="Yi H."/>
        </authorList>
    </citation>
    <scope>NUCLEOTIDE SEQUENCE [LARGE SCALE GENOMIC DNA]</scope>
    <source>
        <strain evidence="2 3">LPB0138</strain>
    </source>
</reference>
<keyword evidence="3" id="KW-1185">Reference proteome</keyword>
<evidence type="ECO:0000313" key="3">
    <source>
        <dbReference type="Proteomes" id="UP000176050"/>
    </source>
</evidence>
<dbReference type="OrthoDB" id="292792at2"/>
<feature type="compositionally biased region" description="Basic and acidic residues" evidence="1">
    <location>
        <begin position="1"/>
        <end position="10"/>
    </location>
</feature>
<evidence type="ECO:0000256" key="1">
    <source>
        <dbReference type="SAM" id="MobiDB-lite"/>
    </source>
</evidence>
<feature type="region of interest" description="Disordered" evidence="1">
    <location>
        <begin position="601"/>
        <end position="625"/>
    </location>
</feature>
<dbReference type="RefSeq" id="WP_070236286.1">
    <property type="nucleotide sequence ID" value="NZ_CP017478.1"/>
</dbReference>
<dbReference type="STRING" id="1850246.LPB138_05385"/>
<feature type="region of interest" description="Disordered" evidence="1">
    <location>
        <begin position="1"/>
        <end position="39"/>
    </location>
</feature>
<gene>
    <name evidence="2" type="ORF">LPB138_05385</name>
</gene>
<dbReference type="AlphaFoldDB" id="A0A1D8P6I2"/>
<feature type="compositionally biased region" description="Polar residues" evidence="1">
    <location>
        <begin position="11"/>
        <end position="34"/>
    </location>
</feature>
<dbReference type="KEGG" id="lul:LPB138_05385"/>
<organism evidence="2 3">
    <name type="scientific">Urechidicola croceus</name>
    <dbReference type="NCBI Taxonomy" id="1850246"/>
    <lineage>
        <taxon>Bacteria</taxon>
        <taxon>Pseudomonadati</taxon>
        <taxon>Bacteroidota</taxon>
        <taxon>Flavobacteriia</taxon>
        <taxon>Flavobacteriales</taxon>
        <taxon>Flavobacteriaceae</taxon>
        <taxon>Urechidicola</taxon>
    </lineage>
</organism>
<dbReference type="SUPFAM" id="SSF81301">
    <property type="entry name" value="Nucleotidyltransferase"/>
    <property type="match status" value="1"/>
</dbReference>
<dbReference type="EMBL" id="CP017478">
    <property type="protein sequence ID" value="AOW20147.1"/>
    <property type="molecule type" value="Genomic_DNA"/>
</dbReference>
<evidence type="ECO:0000313" key="2">
    <source>
        <dbReference type="EMBL" id="AOW20147.1"/>
    </source>
</evidence>
<dbReference type="Proteomes" id="UP000176050">
    <property type="component" value="Chromosome"/>
</dbReference>
<feature type="compositionally biased region" description="Polar residues" evidence="1">
    <location>
        <begin position="604"/>
        <end position="620"/>
    </location>
</feature>